<organism evidence="1 2">
    <name type="scientific">Geodia barretti</name>
    <name type="common">Barrett's horny sponge</name>
    <dbReference type="NCBI Taxonomy" id="519541"/>
    <lineage>
        <taxon>Eukaryota</taxon>
        <taxon>Metazoa</taxon>
        <taxon>Porifera</taxon>
        <taxon>Demospongiae</taxon>
        <taxon>Heteroscleromorpha</taxon>
        <taxon>Tetractinellida</taxon>
        <taxon>Astrophorina</taxon>
        <taxon>Geodiidae</taxon>
        <taxon>Geodia</taxon>
    </lineage>
</organism>
<dbReference type="AlphaFoldDB" id="A0AA35X8B9"/>
<protein>
    <submittedName>
        <fullName evidence="1">Uncharacterized protein</fullName>
    </submittedName>
</protein>
<reference evidence="1" key="1">
    <citation type="submission" date="2023-03" db="EMBL/GenBank/DDBJ databases">
        <authorList>
            <person name="Steffen K."/>
            <person name="Cardenas P."/>
        </authorList>
    </citation>
    <scope>NUCLEOTIDE SEQUENCE</scope>
</reference>
<sequence length="26" mass="3114">MCRTQIVERVFSILPRCRNISRTCCQ</sequence>
<evidence type="ECO:0000313" key="2">
    <source>
        <dbReference type="Proteomes" id="UP001174909"/>
    </source>
</evidence>
<dbReference type="Proteomes" id="UP001174909">
    <property type="component" value="Unassembled WGS sequence"/>
</dbReference>
<gene>
    <name evidence="1" type="ORF">GBAR_LOCUS23295</name>
</gene>
<dbReference type="EMBL" id="CASHTH010003229">
    <property type="protein sequence ID" value="CAI8041965.1"/>
    <property type="molecule type" value="Genomic_DNA"/>
</dbReference>
<proteinExistence type="predicted"/>
<accession>A0AA35X8B9</accession>
<keyword evidence="2" id="KW-1185">Reference proteome</keyword>
<name>A0AA35X8B9_GEOBA</name>
<evidence type="ECO:0000313" key="1">
    <source>
        <dbReference type="EMBL" id="CAI8041965.1"/>
    </source>
</evidence>
<comment type="caution">
    <text evidence="1">The sequence shown here is derived from an EMBL/GenBank/DDBJ whole genome shotgun (WGS) entry which is preliminary data.</text>
</comment>